<dbReference type="AlphaFoldDB" id="A0A087T9Z0"/>
<name>A0A087T9Z0_STEMI</name>
<reference evidence="1 2" key="1">
    <citation type="submission" date="2013-11" db="EMBL/GenBank/DDBJ databases">
        <title>Genome sequencing of Stegodyphus mimosarum.</title>
        <authorList>
            <person name="Bechsgaard J."/>
        </authorList>
    </citation>
    <scope>NUCLEOTIDE SEQUENCE [LARGE SCALE GENOMIC DNA]</scope>
</reference>
<organism evidence="1 2">
    <name type="scientific">Stegodyphus mimosarum</name>
    <name type="common">African social velvet spider</name>
    <dbReference type="NCBI Taxonomy" id="407821"/>
    <lineage>
        <taxon>Eukaryota</taxon>
        <taxon>Metazoa</taxon>
        <taxon>Ecdysozoa</taxon>
        <taxon>Arthropoda</taxon>
        <taxon>Chelicerata</taxon>
        <taxon>Arachnida</taxon>
        <taxon>Araneae</taxon>
        <taxon>Araneomorphae</taxon>
        <taxon>Entelegynae</taxon>
        <taxon>Eresoidea</taxon>
        <taxon>Eresidae</taxon>
        <taxon>Stegodyphus</taxon>
    </lineage>
</organism>
<protein>
    <submittedName>
        <fullName evidence="1">Uncharacterized protein</fullName>
    </submittedName>
</protein>
<sequence>MCTVSENAMSFCVDSQDTFPNPSNGSERQDTGYVTGSITSSHSGLISDENYVQFSRITPIMELADECDISNSASIDNMSYVNSCVPSSDFLKGTDPNSCNFKSLSRMPNCCSTPTASAEW</sequence>
<dbReference type="OrthoDB" id="6426578at2759"/>
<keyword evidence="2" id="KW-1185">Reference proteome</keyword>
<accession>A0A087T9Z0</accession>
<feature type="non-terminal residue" evidence="1">
    <location>
        <position position="120"/>
    </location>
</feature>
<dbReference type="Proteomes" id="UP000054359">
    <property type="component" value="Unassembled WGS sequence"/>
</dbReference>
<evidence type="ECO:0000313" key="1">
    <source>
        <dbReference type="EMBL" id="KFM61929.1"/>
    </source>
</evidence>
<dbReference type="EMBL" id="KK114222">
    <property type="protein sequence ID" value="KFM61929.1"/>
    <property type="molecule type" value="Genomic_DNA"/>
</dbReference>
<gene>
    <name evidence="1" type="ORF">X975_11108</name>
</gene>
<proteinExistence type="predicted"/>
<evidence type="ECO:0000313" key="2">
    <source>
        <dbReference type="Proteomes" id="UP000054359"/>
    </source>
</evidence>